<dbReference type="EMBL" id="CP126172">
    <property type="protein sequence ID" value="WOS40681.1"/>
    <property type="molecule type" value="Genomic_DNA"/>
</dbReference>
<accession>A0ABZ0JMN0</accession>
<evidence type="ECO:0000313" key="1">
    <source>
        <dbReference type="EMBL" id="WOS40681.1"/>
    </source>
</evidence>
<reference evidence="1 2" key="1">
    <citation type="submission" date="2023-05" db="EMBL/GenBank/DDBJ databases">
        <title>Xanthomonas rydalmerenesis sp. nov., a novel Xanthomonas species isolated from Fragaria x ananassa.</title>
        <authorList>
            <person name="McKnight D.J.E."/>
            <person name="Wong-Bajracharya J."/>
            <person name="Okoh E.B."/>
            <person name="Snijders F."/>
            <person name="Lidbetter F."/>
            <person name="Webster J."/>
            <person name="Djordjevic S.P."/>
            <person name="Bogema D.R."/>
            <person name="Chapman T.A."/>
        </authorList>
    </citation>
    <scope>NUCLEOTIDE SEQUENCE [LARGE SCALE GENOMIC DNA]</scope>
    <source>
        <strain evidence="1 2">DAR34883</strain>
    </source>
</reference>
<organism evidence="1 2">
    <name type="scientific">Xanthomonas rydalmerensis</name>
    <dbReference type="NCBI Taxonomy" id="3046274"/>
    <lineage>
        <taxon>Bacteria</taxon>
        <taxon>Pseudomonadati</taxon>
        <taxon>Pseudomonadota</taxon>
        <taxon>Gammaproteobacteria</taxon>
        <taxon>Lysobacterales</taxon>
        <taxon>Lysobacteraceae</taxon>
        <taxon>Xanthomonas</taxon>
    </lineage>
</organism>
<evidence type="ECO:0000313" key="2">
    <source>
        <dbReference type="Proteomes" id="UP001302020"/>
    </source>
</evidence>
<proteinExistence type="predicted"/>
<protein>
    <submittedName>
        <fullName evidence="1">Uncharacterized protein</fullName>
    </submittedName>
</protein>
<keyword evidence="2" id="KW-1185">Reference proteome</keyword>
<name>A0ABZ0JMN0_9XANT</name>
<sequence>MIPFMPADVGRFIECGGGRGEITGYTNANNVTVRIDQAFPSVTNDAFTWTILGSPMATCTPSTQGTVGVTITLTLSVAGWRDEDIGKYVEINGGLCRITGKSSATAASAVIERALSSAVAAPPLAWTLKGSMWGGIYGYPRCGTFNSQRLWLGGSPGFPQTLWGSVIGESFDFLLGPDDTDAVSYEIASDQPNAILHLAQTRGLIALTTGAEYSVRGGQEKPITPTNIDIRDQSAYGCTQVPPLRIGSEVYMVQRAGRKIRALSPDKYDTDAYSAPDISVLAEHITESGVAGMAYLAEPDSTVWICRNDGVLATLTADRDQDVFAFARQITQGEVQSVAAIPVSDGWRLFAVVRRVINGQSISYVEMFDPALLTDCAVTGQSEVGATVWGGLSHIEGRQVDVVGDGIVLEKRVVTGGQITIERPAKKIEIGLNYVTRVRTLKPEISGGAGSSQASSMTIHKIIVRLRDTIGCTIDNQAVAFVGLGAEVLDSRPQAYTGDKPISVVGKSDGITLIEQRRPYPFHLLAVVTSYTVNQG</sequence>
<gene>
    <name evidence="1" type="ORF">QN243_20185</name>
</gene>
<dbReference type="RefSeq" id="WP_317844049.1">
    <property type="nucleotide sequence ID" value="NZ_CP126170.1"/>
</dbReference>
<dbReference type="Proteomes" id="UP001302020">
    <property type="component" value="Chromosome"/>
</dbReference>